<dbReference type="Gene3D" id="3.30.1120.10">
    <property type="match status" value="1"/>
</dbReference>
<evidence type="ECO:0000313" key="6">
    <source>
        <dbReference type="Proteomes" id="UP000198418"/>
    </source>
</evidence>
<dbReference type="EMBL" id="FYDG01000001">
    <property type="protein sequence ID" value="SNB52417.1"/>
    <property type="molecule type" value="Genomic_DNA"/>
</dbReference>
<dbReference type="InterPro" id="IPR050738">
    <property type="entry name" value="Sulfatase"/>
</dbReference>
<feature type="region of interest" description="Disordered" evidence="2">
    <location>
        <begin position="35"/>
        <end position="56"/>
    </location>
</feature>
<gene>
    <name evidence="5" type="ORF">SAMN06265338_101249</name>
</gene>
<accession>A0A212PZC1</accession>
<keyword evidence="6" id="KW-1185">Reference proteome</keyword>
<evidence type="ECO:0000313" key="5">
    <source>
        <dbReference type="EMBL" id="SNB52417.1"/>
    </source>
</evidence>
<feature type="domain" description="Sulfatase N-terminal" evidence="4">
    <location>
        <begin position="61"/>
        <end position="473"/>
    </location>
</feature>
<dbReference type="PANTHER" id="PTHR42693">
    <property type="entry name" value="ARYLSULFATASE FAMILY MEMBER"/>
    <property type="match status" value="1"/>
</dbReference>
<dbReference type="Proteomes" id="UP000198418">
    <property type="component" value="Unassembled WGS sequence"/>
</dbReference>
<dbReference type="SUPFAM" id="SSF53649">
    <property type="entry name" value="Alkaline phosphatase-like"/>
    <property type="match status" value="1"/>
</dbReference>
<protein>
    <submittedName>
        <fullName evidence="5">Arylsulfatase</fullName>
    </submittedName>
</protein>
<dbReference type="InterPro" id="IPR000917">
    <property type="entry name" value="Sulfatase_N"/>
</dbReference>
<sequence>MARSRFLRTVAGSALLAALSGAAWAEALPKPEAPFAGVIDPDRAKSRPDLPKPPAAPKNAPNVVLILLDDVGFGATSAVGGPVATPALEKLANGGLRYNQFHVNALCSPTRAALLSGRNDHQVGFGTVAEIASGYPGYNALWPKTAVPLAEVLRRNGYSTAAFGKWHNTPVREISPTGPFDHWPTSLGFEYFYGFQGGEDSQWEPRLWRGTSPVEPARAPSEGYHLTTDLANDAITWLHRHDAGARDKPFFLYFATGATHAPHHVAQEWIDKYKGKFDQGWDKLREETFAKEKALGAIPADAVLTPRPEELPAWDSLSADQKKLLAHQAEVYAAFLAHTDHEVGRVLDAIREEGQADNTLVLYIVGDNGASAEGALEGIGARSSDGKPAPLETRLARANELGSDAFYNHYSAAWAWGFDAPFQWTKQVASHLGGATDPLIVSWPAKIGDKGAVRGGFHHVTDIAPTIYEATGITFPDEVDGVKQLPLEGQSFVDSFTDAKAKSRHTVQVFEMVGNRAIYKDGWWAGARNLPPWATFTEKWQGTPVGEAHPWELYNLDADYSQSKDLAKENPEKLKELVELFDKEAKRTNIYPLAPLPDLYSVKDDQSPKHFVFREGVNRIGALRGPRTASHSHTITAEVEIPAGGAKGVIIAEGGKLGGYTLYLDDKGRVVYDLNAHNNITGHIAASAPLPAGKATVIVDFVADPAESDATAAAWRRGRAAQPGTARLRVNGALVGEAHVENLFADYHETLDVGSDLGTAVSPAYAVPNAFTGKIQTVTIDLNDAAPGAAGSTQAGK</sequence>
<dbReference type="Gene3D" id="3.40.720.10">
    <property type="entry name" value="Alkaline Phosphatase, subunit A"/>
    <property type="match status" value="1"/>
</dbReference>
<name>A0A212PZC1_RHOAC</name>
<proteinExistence type="inferred from homology"/>
<dbReference type="InterPro" id="IPR017850">
    <property type="entry name" value="Alkaline_phosphatase_core_sf"/>
</dbReference>
<dbReference type="OrthoDB" id="9803751at2"/>
<reference evidence="6" key="1">
    <citation type="submission" date="2017-06" db="EMBL/GenBank/DDBJ databases">
        <authorList>
            <person name="Varghese N."/>
            <person name="Submissions S."/>
        </authorList>
    </citation>
    <scope>NUCLEOTIDE SEQUENCE [LARGE SCALE GENOMIC DNA]</scope>
    <source>
        <strain evidence="6">DSM 137</strain>
    </source>
</reference>
<comment type="similarity">
    <text evidence="1">Belongs to the sulfatase family.</text>
</comment>
<feature type="chain" id="PRO_5013370007" evidence="3">
    <location>
        <begin position="26"/>
        <end position="797"/>
    </location>
</feature>
<feature type="signal peptide" evidence="3">
    <location>
        <begin position="1"/>
        <end position="25"/>
    </location>
</feature>
<dbReference type="RefSeq" id="WP_088518745.1">
    <property type="nucleotide sequence ID" value="NZ_FYDG01000001.1"/>
</dbReference>
<evidence type="ECO:0000256" key="1">
    <source>
        <dbReference type="ARBA" id="ARBA00008779"/>
    </source>
</evidence>
<dbReference type="AlphaFoldDB" id="A0A212PZC1"/>
<evidence type="ECO:0000256" key="3">
    <source>
        <dbReference type="SAM" id="SignalP"/>
    </source>
</evidence>
<organism evidence="5 6">
    <name type="scientific">Rhodoblastus acidophilus</name>
    <name type="common">Rhodopseudomonas acidophila</name>
    <dbReference type="NCBI Taxonomy" id="1074"/>
    <lineage>
        <taxon>Bacteria</taxon>
        <taxon>Pseudomonadati</taxon>
        <taxon>Pseudomonadota</taxon>
        <taxon>Alphaproteobacteria</taxon>
        <taxon>Hyphomicrobiales</taxon>
        <taxon>Rhodoblastaceae</taxon>
        <taxon>Rhodoblastus</taxon>
    </lineage>
</organism>
<dbReference type="CDD" id="cd16025">
    <property type="entry name" value="PAS_like"/>
    <property type="match status" value="1"/>
</dbReference>
<dbReference type="Pfam" id="PF00884">
    <property type="entry name" value="Sulfatase"/>
    <property type="match status" value="1"/>
</dbReference>
<evidence type="ECO:0000259" key="4">
    <source>
        <dbReference type="Pfam" id="PF00884"/>
    </source>
</evidence>
<evidence type="ECO:0000256" key="2">
    <source>
        <dbReference type="SAM" id="MobiDB-lite"/>
    </source>
</evidence>
<dbReference type="PANTHER" id="PTHR42693:SF43">
    <property type="entry name" value="BLL2667 PROTEIN"/>
    <property type="match status" value="1"/>
</dbReference>
<keyword evidence="3" id="KW-0732">Signal</keyword>
<feature type="compositionally biased region" description="Basic and acidic residues" evidence="2">
    <location>
        <begin position="40"/>
        <end position="50"/>
    </location>
</feature>